<protein>
    <submittedName>
        <fullName evidence="2">Uncharacterized protein</fullName>
    </submittedName>
</protein>
<dbReference type="AlphaFoldDB" id="A0A7G2D9M3"/>
<name>A0A7G2D9M3_9EURY</name>
<organism evidence="2 3">
    <name type="scientific">Thermococcus camini</name>
    <dbReference type="NCBI Taxonomy" id="2016373"/>
    <lineage>
        <taxon>Archaea</taxon>
        <taxon>Methanobacteriati</taxon>
        <taxon>Methanobacteriota</taxon>
        <taxon>Thermococci</taxon>
        <taxon>Thermococcales</taxon>
        <taxon>Thermococcaceae</taxon>
        <taxon>Thermococcus</taxon>
    </lineage>
</organism>
<feature type="region of interest" description="Disordered" evidence="1">
    <location>
        <begin position="1"/>
        <end position="27"/>
    </location>
</feature>
<accession>A0A7G2D9M3</accession>
<sequence>MQFKKSSSLLTPFGRRFKSEPPTKGRALADSNTLKVKFNDNHTLEASFKKESQTLMKLCEGKVSYGARAGI</sequence>
<dbReference type="EMBL" id="LR881183">
    <property type="protein sequence ID" value="CAD5245191.1"/>
    <property type="molecule type" value="Genomic_DNA"/>
</dbReference>
<dbReference type="Proteomes" id="UP000516304">
    <property type="component" value="Chromosome TIRI35C"/>
</dbReference>
<feature type="compositionally biased region" description="Polar residues" evidence="1">
    <location>
        <begin position="1"/>
        <end position="10"/>
    </location>
</feature>
<reference evidence="2 3" key="1">
    <citation type="submission" date="2020-09" db="EMBL/GenBank/DDBJ databases">
        <authorList>
            <person name="Courtine D."/>
        </authorList>
    </citation>
    <scope>NUCLEOTIDE SEQUENCE [LARGE SCALE GENOMIC DNA]</scope>
    <source>
        <strain evidence="2 3">IRI35c</strain>
    </source>
</reference>
<evidence type="ECO:0000313" key="3">
    <source>
        <dbReference type="Proteomes" id="UP000516304"/>
    </source>
</evidence>
<gene>
    <name evidence="2" type="ORF">TIRI35C_2037</name>
</gene>
<proteinExistence type="predicted"/>
<dbReference type="KEGG" id="tcq:TIRI35C_2037"/>
<evidence type="ECO:0000256" key="1">
    <source>
        <dbReference type="SAM" id="MobiDB-lite"/>
    </source>
</evidence>
<keyword evidence="3" id="KW-1185">Reference proteome</keyword>
<evidence type="ECO:0000313" key="2">
    <source>
        <dbReference type="EMBL" id="CAD5245191.1"/>
    </source>
</evidence>